<evidence type="ECO:0000313" key="2">
    <source>
        <dbReference type="EMBL" id="EFX82620.1"/>
    </source>
</evidence>
<dbReference type="KEGG" id="dpx:DAPPUDRAFT_101266"/>
<dbReference type="InParanoid" id="E9GCV7"/>
<gene>
    <name evidence="2" type="ORF">DAPPUDRAFT_101266</name>
</gene>
<accession>E9GCV7</accession>
<dbReference type="OrthoDB" id="6356988at2759"/>
<feature type="compositionally biased region" description="Polar residues" evidence="1">
    <location>
        <begin position="43"/>
        <end position="64"/>
    </location>
</feature>
<dbReference type="Proteomes" id="UP000000305">
    <property type="component" value="Unassembled WGS sequence"/>
</dbReference>
<feature type="region of interest" description="Disordered" evidence="1">
    <location>
        <begin position="1"/>
        <end position="79"/>
    </location>
</feature>
<organism evidence="2 3">
    <name type="scientific">Daphnia pulex</name>
    <name type="common">Water flea</name>
    <dbReference type="NCBI Taxonomy" id="6669"/>
    <lineage>
        <taxon>Eukaryota</taxon>
        <taxon>Metazoa</taxon>
        <taxon>Ecdysozoa</taxon>
        <taxon>Arthropoda</taxon>
        <taxon>Crustacea</taxon>
        <taxon>Branchiopoda</taxon>
        <taxon>Diplostraca</taxon>
        <taxon>Cladocera</taxon>
        <taxon>Anomopoda</taxon>
        <taxon>Daphniidae</taxon>
        <taxon>Daphnia</taxon>
    </lineage>
</organism>
<dbReference type="HOGENOM" id="CLU_1027654_0_0_1"/>
<keyword evidence="3" id="KW-1185">Reference proteome</keyword>
<name>E9GCV7_DAPPU</name>
<dbReference type="AlphaFoldDB" id="E9GCV7"/>
<evidence type="ECO:0000313" key="3">
    <source>
        <dbReference type="Proteomes" id="UP000000305"/>
    </source>
</evidence>
<reference evidence="2 3" key="1">
    <citation type="journal article" date="2011" name="Science">
        <title>The ecoresponsive genome of Daphnia pulex.</title>
        <authorList>
            <person name="Colbourne J.K."/>
            <person name="Pfrender M.E."/>
            <person name="Gilbert D."/>
            <person name="Thomas W.K."/>
            <person name="Tucker A."/>
            <person name="Oakley T.H."/>
            <person name="Tokishita S."/>
            <person name="Aerts A."/>
            <person name="Arnold G.J."/>
            <person name="Basu M.K."/>
            <person name="Bauer D.J."/>
            <person name="Caceres C.E."/>
            <person name="Carmel L."/>
            <person name="Casola C."/>
            <person name="Choi J.H."/>
            <person name="Detter J.C."/>
            <person name="Dong Q."/>
            <person name="Dusheyko S."/>
            <person name="Eads B.D."/>
            <person name="Frohlich T."/>
            <person name="Geiler-Samerotte K.A."/>
            <person name="Gerlach D."/>
            <person name="Hatcher P."/>
            <person name="Jogdeo S."/>
            <person name="Krijgsveld J."/>
            <person name="Kriventseva E.V."/>
            <person name="Kultz D."/>
            <person name="Laforsch C."/>
            <person name="Lindquist E."/>
            <person name="Lopez J."/>
            <person name="Manak J.R."/>
            <person name="Muller J."/>
            <person name="Pangilinan J."/>
            <person name="Patwardhan R.P."/>
            <person name="Pitluck S."/>
            <person name="Pritham E.J."/>
            <person name="Rechtsteiner A."/>
            <person name="Rho M."/>
            <person name="Rogozin I.B."/>
            <person name="Sakarya O."/>
            <person name="Salamov A."/>
            <person name="Schaack S."/>
            <person name="Shapiro H."/>
            <person name="Shiga Y."/>
            <person name="Skalitzky C."/>
            <person name="Smith Z."/>
            <person name="Souvorov A."/>
            <person name="Sung W."/>
            <person name="Tang Z."/>
            <person name="Tsuchiya D."/>
            <person name="Tu H."/>
            <person name="Vos H."/>
            <person name="Wang M."/>
            <person name="Wolf Y.I."/>
            <person name="Yamagata H."/>
            <person name="Yamada T."/>
            <person name="Ye Y."/>
            <person name="Shaw J.R."/>
            <person name="Andrews J."/>
            <person name="Crease T.J."/>
            <person name="Tang H."/>
            <person name="Lucas S.M."/>
            <person name="Robertson H.M."/>
            <person name="Bork P."/>
            <person name="Koonin E.V."/>
            <person name="Zdobnov E.M."/>
            <person name="Grigoriev I.V."/>
            <person name="Lynch M."/>
            <person name="Boore J.L."/>
        </authorList>
    </citation>
    <scope>NUCLEOTIDE SEQUENCE [LARGE SCALE GENOMIC DNA]</scope>
</reference>
<feature type="compositionally biased region" description="Low complexity" evidence="1">
    <location>
        <begin position="12"/>
        <end position="42"/>
    </location>
</feature>
<evidence type="ECO:0000256" key="1">
    <source>
        <dbReference type="SAM" id="MobiDB-lite"/>
    </source>
</evidence>
<sequence>MDKPVPKRAGLIIPRSRIPSNSSTPSSVIPRRGTSTPTGSSSKNRSCNFSPITNLDFSKSSAGSTDKLEPKLLKPLGPSFPAQQTLAEKKLAQSRTKLSTEEQATLMYMMYQQQHFLNNQIEESKDRVLAECKKQMEDLWNLVKIKENKISQIKERKRLEEMRIQLTSQIEVLEPIVKQTTDALSTVTPKVKELADGLDIYRHQIRLVDINVFKKEETDELIKVFKNSTTLSDNIQVEKFDEFIKAASVISDLNGTTAMQIGIMEEYVCVI</sequence>
<protein>
    <submittedName>
        <fullName evidence="2">Uncharacterized protein</fullName>
    </submittedName>
</protein>
<dbReference type="EMBL" id="GL732539">
    <property type="protein sequence ID" value="EFX82620.1"/>
    <property type="molecule type" value="Genomic_DNA"/>
</dbReference>
<proteinExistence type="predicted"/>